<dbReference type="InterPro" id="IPR038650">
    <property type="entry name" value="PADR1_C_dom_sf"/>
</dbReference>
<evidence type="ECO:0000313" key="2">
    <source>
        <dbReference type="EMBL" id="VDK75461.1"/>
    </source>
</evidence>
<name>A0A3P6UEA2_CYLGO</name>
<reference evidence="2 3" key="1">
    <citation type="submission" date="2018-11" db="EMBL/GenBank/DDBJ databases">
        <authorList>
            <consortium name="Pathogen Informatics"/>
        </authorList>
    </citation>
    <scope>NUCLEOTIDE SEQUENCE [LARGE SCALE GENOMIC DNA]</scope>
</reference>
<sequence>MFANLPLCSSTTRNYRCDGHISEYTKCTHQDLNPQRKPFVVPKDVKKKNDHLKYLRMNFLKERVYNEAIADEKVVGHSDQFKYLGSRGMKTSEVKAEVEGKSLGVGSGMSQQLVKAGTIVDQECEYSDVSHVHRARNGNFCGPGEFYIRWFWAVLMLCLTGTRIINFSF</sequence>
<keyword evidence="3" id="KW-1185">Reference proteome</keyword>
<dbReference type="EMBL" id="UYRV01024392">
    <property type="protein sequence ID" value="VDK75461.1"/>
    <property type="molecule type" value="Genomic_DNA"/>
</dbReference>
<dbReference type="AlphaFoldDB" id="A0A3P6UEA2"/>
<dbReference type="OrthoDB" id="5846916at2759"/>
<protein>
    <recommendedName>
        <fullName evidence="1">PARP1-like PADR1 domain-containing protein</fullName>
    </recommendedName>
</protein>
<organism evidence="2 3">
    <name type="scientific">Cylicostephanus goldi</name>
    <name type="common">Nematode worm</name>
    <dbReference type="NCBI Taxonomy" id="71465"/>
    <lineage>
        <taxon>Eukaryota</taxon>
        <taxon>Metazoa</taxon>
        <taxon>Ecdysozoa</taxon>
        <taxon>Nematoda</taxon>
        <taxon>Chromadorea</taxon>
        <taxon>Rhabditida</taxon>
        <taxon>Rhabditina</taxon>
        <taxon>Rhabditomorpha</taxon>
        <taxon>Strongyloidea</taxon>
        <taxon>Strongylidae</taxon>
        <taxon>Cylicostephanus</taxon>
    </lineage>
</organism>
<proteinExistence type="predicted"/>
<feature type="domain" description="PARP1-like PADR1" evidence="1">
    <location>
        <begin position="8"/>
        <end position="37"/>
    </location>
</feature>
<accession>A0A3P6UEA2</accession>
<dbReference type="Proteomes" id="UP000271889">
    <property type="component" value="Unassembled WGS sequence"/>
</dbReference>
<dbReference type="Pfam" id="PF08063">
    <property type="entry name" value="Zn_ribbon_PADR1"/>
    <property type="match status" value="1"/>
</dbReference>
<gene>
    <name evidence="2" type="ORF">CGOC_LOCUS7135</name>
</gene>
<evidence type="ECO:0000259" key="1">
    <source>
        <dbReference type="Pfam" id="PF08063"/>
    </source>
</evidence>
<evidence type="ECO:0000313" key="3">
    <source>
        <dbReference type="Proteomes" id="UP000271889"/>
    </source>
</evidence>
<dbReference type="InterPro" id="IPR012982">
    <property type="entry name" value="PARP1-like_PADR1_Zn_ribbon"/>
</dbReference>
<dbReference type="Gene3D" id="2.20.25.630">
    <property type="match status" value="1"/>
</dbReference>
<dbReference type="PROSITE" id="PS52007">
    <property type="entry name" value="PADR1"/>
    <property type="match status" value="1"/>
</dbReference>
<dbReference type="GO" id="GO:0008270">
    <property type="term" value="F:zinc ion binding"/>
    <property type="evidence" value="ECO:0007669"/>
    <property type="project" value="InterPro"/>
</dbReference>